<proteinExistence type="inferred from homology"/>
<feature type="compositionally biased region" description="Pro residues" evidence="6">
    <location>
        <begin position="81"/>
        <end position="93"/>
    </location>
</feature>
<gene>
    <name evidence="8" type="primary">exoc8</name>
    <name evidence="8" type="ORF">FJT64_008758</name>
</gene>
<dbReference type="GO" id="GO:0006887">
    <property type="term" value="P:exocytosis"/>
    <property type="evidence" value="ECO:0007669"/>
    <property type="project" value="UniProtKB-KW"/>
</dbReference>
<evidence type="ECO:0000313" key="9">
    <source>
        <dbReference type="Proteomes" id="UP000440578"/>
    </source>
</evidence>
<feature type="compositionally biased region" description="Low complexity" evidence="6">
    <location>
        <begin position="614"/>
        <end position="638"/>
    </location>
</feature>
<evidence type="ECO:0000256" key="6">
    <source>
        <dbReference type="SAM" id="MobiDB-lite"/>
    </source>
</evidence>
<sequence length="696" mass="78427">MAESTNPLLVKQLTAADFNPARFVQDATEQCVGGLELRQHRQQIQLIADSTSNELKKNVYRNYQQLSTRPRRSSTWRSPPTEEPPPPTTPRPAAPDDLEERRRQLLQLMERVEGAAHIREVPSRYQLYESDLVELDQDTHTALQRVHGYLFNDALMMAVWLPDRRGRVRYKFEALFALDSVAVVNMRDVGSLKNAFKLLMFPETRVFQCATQKIKEEWLEIWLLEAPEDLDVFLAQREFEAALALLGRAREAAAPLPDSEARVQQLRSQLAGRRQHLTEALMAELRVEAGRSLQGGPRATRRALQLLIRLGHAGQACRLFLERRSALLRHELKQVKISMMTQLFVHRLSAVVFTSLADTTREFQRAFAAHPNCASALVVWARQELTNFMGTFNKQVFTAKVSLATLAECVTAIRSQADRLREAGLDVRQELDTALLRPVERAVTDARQKQLEAVRLRAAEDRWRPTNLQHAAGVARFQAEMRELGLPAAEQLPDESCRVPLTANTLQFCRSFLSLATELGRLSGGDLTPTVEDALAAVLLAQLQHAQQALQHAQQALQQERYRSERATVLTNGRFLLDELLRAAEQRYRDATGRSCPPMASLRTERSKFPDLIRSSPARPSRSGQRRSSGSGSGPAVSPRDRLHIDSLRRAGHRPRPRCSTLGAAQKAPVVMATGTTQRRWLAPATFRGHSRAQRP</sequence>
<organism evidence="8 9">
    <name type="scientific">Amphibalanus amphitrite</name>
    <name type="common">Striped barnacle</name>
    <name type="synonym">Balanus amphitrite</name>
    <dbReference type="NCBI Taxonomy" id="1232801"/>
    <lineage>
        <taxon>Eukaryota</taxon>
        <taxon>Metazoa</taxon>
        <taxon>Ecdysozoa</taxon>
        <taxon>Arthropoda</taxon>
        <taxon>Crustacea</taxon>
        <taxon>Multicrustacea</taxon>
        <taxon>Cirripedia</taxon>
        <taxon>Thoracica</taxon>
        <taxon>Thoracicalcarea</taxon>
        <taxon>Balanomorpha</taxon>
        <taxon>Balanoidea</taxon>
        <taxon>Balanidae</taxon>
        <taxon>Amphibalaninae</taxon>
        <taxon>Amphibalanus</taxon>
    </lineage>
</organism>
<comment type="caution">
    <text evidence="8">The sequence shown here is derived from an EMBL/GenBank/DDBJ whole genome shotgun (WGS) entry which is preliminary data.</text>
</comment>
<dbReference type="PANTHER" id="PTHR21426:SF12">
    <property type="entry name" value="EXOCYST COMPLEX COMPONENT 8"/>
    <property type="match status" value="1"/>
</dbReference>
<evidence type="ECO:0000256" key="4">
    <source>
        <dbReference type="ARBA" id="ARBA00022927"/>
    </source>
</evidence>
<dbReference type="PANTHER" id="PTHR21426">
    <property type="entry name" value="EXOCYST COMPLEX COMPONENT 8"/>
    <property type="match status" value="1"/>
</dbReference>
<evidence type="ECO:0000256" key="2">
    <source>
        <dbReference type="ARBA" id="ARBA00022448"/>
    </source>
</evidence>
<dbReference type="GO" id="GO:0006893">
    <property type="term" value="P:Golgi to plasma membrane transport"/>
    <property type="evidence" value="ECO:0007669"/>
    <property type="project" value="TreeGrafter"/>
</dbReference>
<dbReference type="SUPFAM" id="SSF74788">
    <property type="entry name" value="Cullin repeat-like"/>
    <property type="match status" value="1"/>
</dbReference>
<feature type="compositionally biased region" description="Basic and acidic residues" evidence="6">
    <location>
        <begin position="639"/>
        <end position="649"/>
    </location>
</feature>
<dbReference type="InterPro" id="IPR032403">
    <property type="entry name" value="Exo84_C"/>
</dbReference>
<evidence type="ECO:0000256" key="5">
    <source>
        <dbReference type="SAM" id="Coils"/>
    </source>
</evidence>
<dbReference type="Proteomes" id="UP000440578">
    <property type="component" value="Unassembled WGS sequence"/>
</dbReference>
<keyword evidence="9" id="KW-1185">Reference proteome</keyword>
<evidence type="ECO:0000256" key="3">
    <source>
        <dbReference type="ARBA" id="ARBA00022483"/>
    </source>
</evidence>
<protein>
    <submittedName>
        <fullName evidence="8">Exocyst complex component 8</fullName>
    </submittedName>
</protein>
<dbReference type="Gene3D" id="2.30.29.30">
    <property type="entry name" value="Pleckstrin-homology domain (PH domain)/Phosphotyrosine-binding domain (PTB)"/>
    <property type="match status" value="1"/>
</dbReference>
<dbReference type="EMBL" id="VIIS01001748">
    <property type="protein sequence ID" value="KAF0293420.1"/>
    <property type="molecule type" value="Genomic_DNA"/>
</dbReference>
<feature type="region of interest" description="Disordered" evidence="6">
    <location>
        <begin position="62"/>
        <end position="97"/>
    </location>
</feature>
<feature type="coiled-coil region" evidence="5">
    <location>
        <begin position="536"/>
        <end position="563"/>
    </location>
</feature>
<dbReference type="GO" id="GO:0015031">
    <property type="term" value="P:protein transport"/>
    <property type="evidence" value="ECO:0007669"/>
    <property type="project" value="UniProtKB-KW"/>
</dbReference>
<dbReference type="OrthoDB" id="642193at2759"/>
<dbReference type="InterPro" id="IPR042560">
    <property type="entry name" value="Exo84_C_2"/>
</dbReference>
<dbReference type="InterPro" id="IPR016159">
    <property type="entry name" value="Cullin_repeat-like_dom_sf"/>
</dbReference>
<keyword evidence="4" id="KW-0653">Protein transport</keyword>
<reference evidence="8 9" key="1">
    <citation type="submission" date="2019-07" db="EMBL/GenBank/DDBJ databases">
        <title>Draft genome assembly of a fouling barnacle, Amphibalanus amphitrite (Darwin, 1854): The first reference genome for Thecostraca.</title>
        <authorList>
            <person name="Kim W."/>
        </authorList>
    </citation>
    <scope>NUCLEOTIDE SEQUENCE [LARGE SCALE GENOMIC DNA]</scope>
    <source>
        <strain evidence="8">SNU_AA5</strain>
        <tissue evidence="8">Soma without cirri and trophi</tissue>
    </source>
</reference>
<dbReference type="InterPro" id="IPR011993">
    <property type="entry name" value="PH-like_dom_sf"/>
</dbReference>
<comment type="similarity">
    <text evidence="1">Belongs to the EXO84 family.</text>
</comment>
<keyword evidence="2" id="KW-0813">Transport</keyword>
<keyword evidence="3" id="KW-0268">Exocytosis</keyword>
<dbReference type="InterPro" id="IPR033961">
    <property type="entry name" value="Exo84"/>
</dbReference>
<evidence type="ECO:0000259" key="7">
    <source>
        <dbReference type="Pfam" id="PF16528"/>
    </source>
</evidence>
<evidence type="ECO:0000313" key="8">
    <source>
        <dbReference type="EMBL" id="KAF0293420.1"/>
    </source>
</evidence>
<dbReference type="AlphaFoldDB" id="A0A6A4VPS2"/>
<name>A0A6A4VPS2_AMPAM</name>
<feature type="domain" description="Exocyst component Exo84 C-terminal" evidence="7">
    <location>
        <begin position="222"/>
        <end position="427"/>
    </location>
</feature>
<dbReference type="Pfam" id="PF16528">
    <property type="entry name" value="Exo84_C"/>
    <property type="match status" value="1"/>
</dbReference>
<accession>A0A6A4VPS2</accession>
<keyword evidence="5" id="KW-0175">Coiled coil</keyword>
<dbReference type="SUPFAM" id="SSF50729">
    <property type="entry name" value="PH domain-like"/>
    <property type="match status" value="1"/>
</dbReference>
<dbReference type="CDD" id="cd01226">
    <property type="entry name" value="PH_RalBD_exo84"/>
    <property type="match status" value="1"/>
</dbReference>
<dbReference type="GO" id="GO:0000145">
    <property type="term" value="C:exocyst"/>
    <property type="evidence" value="ECO:0007669"/>
    <property type="project" value="InterPro"/>
</dbReference>
<feature type="region of interest" description="Disordered" evidence="6">
    <location>
        <begin position="589"/>
        <end position="669"/>
    </location>
</feature>
<evidence type="ECO:0000256" key="1">
    <source>
        <dbReference type="ARBA" id="ARBA00007210"/>
    </source>
</evidence>
<dbReference type="Gene3D" id="1.20.58.1220">
    <property type="entry name" value="Exo84p, C-terminal helical domain"/>
    <property type="match status" value="1"/>
</dbReference>